<name>A0ABU4JYM3_9CLOT</name>
<sequence>MSKVSKQFEKCSFTLETKAGQKRVYEMIQGLWTDKEYAEYANAYKNNLSSEVGRMGKWIKVCDMSKYQMSSVVEAVNDHIAWAANNGLQGSIVIVDKVIVKMQMQRSSKDGSKDLIPQYYVSSMEEAEAKAKELGY</sequence>
<protein>
    <submittedName>
        <fullName evidence="1">Uncharacterized protein</fullName>
    </submittedName>
</protein>
<evidence type="ECO:0000313" key="2">
    <source>
        <dbReference type="Proteomes" id="UP001281656"/>
    </source>
</evidence>
<accession>A0ABU4JYM3</accession>
<dbReference type="Proteomes" id="UP001281656">
    <property type="component" value="Unassembled WGS sequence"/>
</dbReference>
<dbReference type="EMBL" id="JARUJP010000035">
    <property type="protein sequence ID" value="MDW8802994.1"/>
    <property type="molecule type" value="Genomic_DNA"/>
</dbReference>
<keyword evidence="2" id="KW-1185">Reference proteome</keyword>
<comment type="caution">
    <text evidence="1">The sequence shown here is derived from an EMBL/GenBank/DDBJ whole genome shotgun (WGS) entry which is preliminary data.</text>
</comment>
<proteinExistence type="predicted"/>
<evidence type="ECO:0000313" key="1">
    <source>
        <dbReference type="EMBL" id="MDW8802994.1"/>
    </source>
</evidence>
<dbReference type="RefSeq" id="WP_318799192.1">
    <property type="nucleotide sequence ID" value="NZ_JARUJP010000035.1"/>
</dbReference>
<organism evidence="1 2">
    <name type="scientific">Clostridium tanneri</name>
    <dbReference type="NCBI Taxonomy" id="3037988"/>
    <lineage>
        <taxon>Bacteria</taxon>
        <taxon>Bacillati</taxon>
        <taxon>Bacillota</taxon>
        <taxon>Clostridia</taxon>
        <taxon>Eubacteriales</taxon>
        <taxon>Clostridiaceae</taxon>
        <taxon>Clostridium</taxon>
    </lineage>
</organism>
<reference evidence="1 2" key="1">
    <citation type="submission" date="2023-04" db="EMBL/GenBank/DDBJ databases">
        <title>Clostridium tannerae sp. nov., isolated from the fecal material of an alpaca.</title>
        <authorList>
            <person name="Miller S."/>
            <person name="Hendry M."/>
            <person name="King J."/>
            <person name="Sankaranarayanan K."/>
            <person name="Lawson P.A."/>
        </authorList>
    </citation>
    <scope>NUCLEOTIDE SEQUENCE [LARGE SCALE GENOMIC DNA]</scope>
    <source>
        <strain evidence="1 2">A1-XYC3</strain>
    </source>
</reference>
<gene>
    <name evidence="1" type="ORF">P8V03_17800</name>
</gene>